<dbReference type="Pfam" id="PF03544">
    <property type="entry name" value="TonB_C"/>
    <property type="match status" value="1"/>
</dbReference>
<name>A0ABP9EPC2_9GAMM</name>
<dbReference type="PROSITE" id="PS52015">
    <property type="entry name" value="TONB_CTD"/>
    <property type="match status" value="1"/>
</dbReference>
<accession>A0ABP9EPC2</accession>
<evidence type="ECO:0000256" key="2">
    <source>
        <dbReference type="ARBA" id="ARBA00006555"/>
    </source>
</evidence>
<evidence type="ECO:0000313" key="13">
    <source>
        <dbReference type="Proteomes" id="UP001499988"/>
    </source>
</evidence>
<evidence type="ECO:0000259" key="11">
    <source>
        <dbReference type="PROSITE" id="PS52015"/>
    </source>
</evidence>
<keyword evidence="9" id="KW-0472">Membrane</keyword>
<keyword evidence="5" id="KW-0997">Cell inner membrane</keyword>
<dbReference type="InterPro" id="IPR051045">
    <property type="entry name" value="TonB-dependent_transducer"/>
</dbReference>
<keyword evidence="4" id="KW-1003">Cell membrane</keyword>
<dbReference type="NCBIfam" id="TIGR01352">
    <property type="entry name" value="tonB_Cterm"/>
    <property type="match status" value="1"/>
</dbReference>
<evidence type="ECO:0000256" key="6">
    <source>
        <dbReference type="ARBA" id="ARBA00022692"/>
    </source>
</evidence>
<proteinExistence type="inferred from homology"/>
<reference evidence="13" key="1">
    <citation type="journal article" date="2019" name="Int. J. Syst. Evol. Microbiol.">
        <title>The Global Catalogue of Microorganisms (GCM) 10K type strain sequencing project: providing services to taxonomists for standard genome sequencing and annotation.</title>
        <authorList>
            <consortium name="The Broad Institute Genomics Platform"/>
            <consortium name="The Broad Institute Genome Sequencing Center for Infectious Disease"/>
            <person name="Wu L."/>
            <person name="Ma J."/>
        </authorList>
    </citation>
    <scope>NUCLEOTIDE SEQUENCE [LARGE SCALE GENOMIC DNA]</scope>
    <source>
        <strain evidence="13">JCM 18401</strain>
    </source>
</reference>
<evidence type="ECO:0000256" key="9">
    <source>
        <dbReference type="ARBA" id="ARBA00023136"/>
    </source>
</evidence>
<evidence type="ECO:0000256" key="10">
    <source>
        <dbReference type="SAM" id="MobiDB-lite"/>
    </source>
</evidence>
<keyword evidence="3" id="KW-0813">Transport</keyword>
<dbReference type="EMBL" id="BAABJZ010000016">
    <property type="protein sequence ID" value="GAA4880458.1"/>
    <property type="molecule type" value="Genomic_DNA"/>
</dbReference>
<comment type="similarity">
    <text evidence="2">Belongs to the TonB family.</text>
</comment>
<feature type="region of interest" description="Disordered" evidence="10">
    <location>
        <begin position="1"/>
        <end position="20"/>
    </location>
</feature>
<dbReference type="InterPro" id="IPR006260">
    <property type="entry name" value="TonB/TolA_C"/>
</dbReference>
<gene>
    <name evidence="12" type="ORF">GCM10023333_13370</name>
</gene>
<keyword evidence="13" id="KW-1185">Reference proteome</keyword>
<dbReference type="RefSeq" id="WP_345334573.1">
    <property type="nucleotide sequence ID" value="NZ_BAABJZ010000016.1"/>
</dbReference>
<comment type="subcellular location">
    <subcellularLocation>
        <location evidence="1">Cell inner membrane</location>
        <topology evidence="1">Single-pass membrane protein</topology>
        <orientation evidence="1">Periplasmic side</orientation>
    </subcellularLocation>
</comment>
<evidence type="ECO:0000256" key="3">
    <source>
        <dbReference type="ARBA" id="ARBA00022448"/>
    </source>
</evidence>
<protein>
    <recommendedName>
        <fullName evidence="11">TonB C-terminal domain-containing protein</fullName>
    </recommendedName>
</protein>
<dbReference type="PANTHER" id="PTHR33446">
    <property type="entry name" value="PROTEIN TONB-RELATED"/>
    <property type="match status" value="1"/>
</dbReference>
<evidence type="ECO:0000313" key="12">
    <source>
        <dbReference type="EMBL" id="GAA4880458.1"/>
    </source>
</evidence>
<evidence type="ECO:0000256" key="8">
    <source>
        <dbReference type="ARBA" id="ARBA00022989"/>
    </source>
</evidence>
<evidence type="ECO:0000256" key="4">
    <source>
        <dbReference type="ARBA" id="ARBA00022475"/>
    </source>
</evidence>
<keyword evidence="8" id="KW-1133">Transmembrane helix</keyword>
<keyword evidence="7" id="KW-0653">Protein transport</keyword>
<organism evidence="12 13">
    <name type="scientific">Ferrimonas pelagia</name>
    <dbReference type="NCBI Taxonomy" id="1177826"/>
    <lineage>
        <taxon>Bacteria</taxon>
        <taxon>Pseudomonadati</taxon>
        <taxon>Pseudomonadota</taxon>
        <taxon>Gammaproteobacteria</taxon>
        <taxon>Alteromonadales</taxon>
        <taxon>Ferrimonadaceae</taxon>
        <taxon>Ferrimonas</taxon>
    </lineage>
</organism>
<evidence type="ECO:0000256" key="1">
    <source>
        <dbReference type="ARBA" id="ARBA00004383"/>
    </source>
</evidence>
<sequence>MYTESEVNRAPQLRGQARSVNLPPKYVRHTSKADAVVSFVVDADGQVKSPKIVSSTGYQGLDKQALDTVERWRFSPGRLKGETVAVRIERPVEFRRR</sequence>
<dbReference type="SUPFAM" id="SSF74653">
    <property type="entry name" value="TolA/TonB C-terminal domain"/>
    <property type="match status" value="1"/>
</dbReference>
<dbReference type="Proteomes" id="UP001499988">
    <property type="component" value="Unassembled WGS sequence"/>
</dbReference>
<feature type="domain" description="TonB C-terminal" evidence="11">
    <location>
        <begin position="7"/>
        <end position="97"/>
    </location>
</feature>
<dbReference type="PANTHER" id="PTHR33446:SF2">
    <property type="entry name" value="PROTEIN TONB"/>
    <property type="match status" value="1"/>
</dbReference>
<dbReference type="Gene3D" id="3.30.1150.10">
    <property type="match status" value="1"/>
</dbReference>
<keyword evidence="6" id="KW-0812">Transmembrane</keyword>
<comment type="caution">
    <text evidence="12">The sequence shown here is derived from an EMBL/GenBank/DDBJ whole genome shotgun (WGS) entry which is preliminary data.</text>
</comment>
<evidence type="ECO:0000256" key="5">
    <source>
        <dbReference type="ARBA" id="ARBA00022519"/>
    </source>
</evidence>
<dbReference type="InterPro" id="IPR037682">
    <property type="entry name" value="TonB_C"/>
</dbReference>
<evidence type="ECO:0000256" key="7">
    <source>
        <dbReference type="ARBA" id="ARBA00022927"/>
    </source>
</evidence>